<evidence type="ECO:0000259" key="16">
    <source>
        <dbReference type="PROSITE" id="PS51456"/>
    </source>
</evidence>
<comment type="similarity">
    <text evidence="15">Belongs to the TRAFAC class myosin-kinesin ATPase superfamily. Myosin family.</text>
</comment>
<dbReference type="Pfam" id="PF00063">
    <property type="entry name" value="Myosin_head"/>
    <property type="match status" value="1"/>
</dbReference>
<evidence type="ECO:0000256" key="11">
    <source>
        <dbReference type="ARBA" id="ARBA00023212"/>
    </source>
</evidence>
<keyword evidence="4" id="KW-0963">Cytoplasm</keyword>
<evidence type="ECO:0000256" key="13">
    <source>
        <dbReference type="ARBA" id="ARBA00047899"/>
    </source>
</evidence>
<evidence type="ECO:0000256" key="5">
    <source>
        <dbReference type="ARBA" id="ARBA00022527"/>
    </source>
</evidence>
<protein>
    <recommendedName>
        <fullName evidence="3">non-specific serine/threonine protein kinase</fullName>
        <ecNumber evidence="3">2.7.11.1</ecNumber>
    </recommendedName>
</protein>
<dbReference type="Gene3D" id="1.20.120.720">
    <property type="entry name" value="Myosin VI head, motor domain, U50 subdomain"/>
    <property type="match status" value="1"/>
</dbReference>
<comment type="catalytic activity">
    <reaction evidence="13">
        <text>L-threonyl-[protein] + ATP = O-phospho-L-threonyl-[protein] + ADP + H(+)</text>
        <dbReference type="Rhea" id="RHEA:46608"/>
        <dbReference type="Rhea" id="RHEA-COMP:11060"/>
        <dbReference type="Rhea" id="RHEA-COMP:11605"/>
        <dbReference type="ChEBI" id="CHEBI:15378"/>
        <dbReference type="ChEBI" id="CHEBI:30013"/>
        <dbReference type="ChEBI" id="CHEBI:30616"/>
        <dbReference type="ChEBI" id="CHEBI:61977"/>
        <dbReference type="ChEBI" id="CHEBI:456216"/>
        <dbReference type="EC" id="2.7.11.1"/>
    </reaction>
</comment>
<keyword evidence="8" id="KW-0418">Kinase</keyword>
<reference evidence="17 18" key="1">
    <citation type="submission" date="2016-11" db="EMBL/GenBank/DDBJ databases">
        <title>The macronuclear genome of Stentor coeruleus: a giant cell with tiny introns.</title>
        <authorList>
            <person name="Slabodnick M."/>
            <person name="Ruby J.G."/>
            <person name="Reiff S.B."/>
            <person name="Swart E.C."/>
            <person name="Gosai S."/>
            <person name="Prabakaran S."/>
            <person name="Witkowska E."/>
            <person name="Larue G.E."/>
            <person name="Fisher S."/>
            <person name="Freeman R.M."/>
            <person name="Gunawardena J."/>
            <person name="Chu W."/>
            <person name="Stover N.A."/>
            <person name="Gregory B.D."/>
            <person name="Nowacki M."/>
            <person name="Derisi J."/>
            <person name="Roy S.W."/>
            <person name="Marshall W.F."/>
            <person name="Sood P."/>
        </authorList>
    </citation>
    <scope>NUCLEOTIDE SEQUENCE [LARGE SCALE GENOMIC DNA]</scope>
    <source>
        <strain evidence="17">WM001</strain>
    </source>
</reference>
<name>A0A1R2ASG8_9CILI</name>
<dbReference type="Gene3D" id="1.10.10.820">
    <property type="match status" value="1"/>
</dbReference>
<sequence>MEESIDSQAYTKEETPDNLIYISEHGEQTIYRCLSKRLSQGKFYTFAGPILISLNNEKSSEAFSSKTQDAYAQGTAKDPHLYAISARVYKALQESKKNQVISLLGYSGAGKTFAAIHLLDHLAHQAAFDTALFPILHSAMQIIHVMGSTSNSDNLESTVCGMIVNLSLDSRFKIAGASIKAKLLDYSLPFTQTGKSYHILHSLTSASKTQLQSLGLSTCPSFKIFNSQTTTPSESTANSQNFERFIRNLNFLKFTRSDIQEILELLSCVILLFEINFVGNSFIIAGGEEYTEWTPRHRTAIQRICKHLSVSEDKFLLIFQGLQHKSAVENKVRELARAIYNIAFEWMVYKINTKLKTYSANLIDKRLQLVKKLQQKEELEKISGIFGIAIVDFPGFHRNTTIGGFCSNLAFECLNLFSADKLIGLLHALNSDKVNMKIISQPLSKELISILMSKESGLLQSLDIENFDKYWKDFRVLYKDSNYVTPCQNTLLVKYTWGEIEYDVFTLRQEALRFIHPSEFNSFFARCSNKLVQKLINTSEFSLSNTFRKDLSLLLKPLIFYENSLIYFAKSNKQNLNYTETIRLLRNSLVFPCLFWHWYGYEHWISNKKLMSDLAADCSPSQVVAFINTLLSQTLAEDDFVVGLHYTMFKDQAFKNLMEKSTNEKLKITAGATYKQIPQNLIRKTVRATSSKLLGISNGLFEYKVYGATPDLGNGMHEFLESVANIDEMSFKIENVSHISSNISVCSSQSTFKDTLQTVRSKKHFNSLKGSLSNFRLYNYDESVYKIILIQKIWKGFLARRYYKAYQLLNSKAKKIQSLWKAYQAKKKYIDILTKTKKIQKAYKNHYWKKVSAAKIIQKWYKSLPKKKGIEEISSLVSSIKGIENPLIRLSRPIERKSKIPIPKETFKPNILDYSRTLAKQREAKLTSEVLPVEKRLGLIEMMKNSKLDEMRKQKIEQEKTNIKLKPQINKSHEFSNNFLQRQELKSQQIKMKIELEQRKKQSEELSTLTFRPKLKSSKSSKSIERSVQDLHVWAELKKAELSKAQKAKVDEEARSLSPFHMSSTSKKILKQREDKMNLAYKALNEYKETLVPYWPNKPNLDS</sequence>
<keyword evidence="15" id="KW-0547">Nucleotide-binding</keyword>
<dbReference type="Gene3D" id="1.20.58.530">
    <property type="match status" value="1"/>
</dbReference>
<dbReference type="GO" id="GO:0005524">
    <property type="term" value="F:ATP binding"/>
    <property type="evidence" value="ECO:0007669"/>
    <property type="project" value="UniProtKB-UniRule"/>
</dbReference>
<feature type="binding site" evidence="15">
    <location>
        <begin position="105"/>
        <end position="112"/>
    </location>
    <ligand>
        <name>ATP</name>
        <dbReference type="ChEBI" id="CHEBI:30616"/>
    </ligand>
</feature>
<keyword evidence="7" id="KW-0677">Repeat</keyword>
<dbReference type="InterPro" id="IPR027417">
    <property type="entry name" value="P-loop_NTPase"/>
</dbReference>
<evidence type="ECO:0000256" key="12">
    <source>
        <dbReference type="ARBA" id="ARBA00023273"/>
    </source>
</evidence>
<accession>A0A1R2ASG8</accession>
<evidence type="ECO:0000256" key="3">
    <source>
        <dbReference type="ARBA" id="ARBA00012513"/>
    </source>
</evidence>
<keyword evidence="10 15" id="KW-0505">Motor protein</keyword>
<keyword evidence="6" id="KW-0808">Transferase</keyword>
<evidence type="ECO:0000313" key="18">
    <source>
        <dbReference type="Proteomes" id="UP000187209"/>
    </source>
</evidence>
<gene>
    <name evidence="17" type="ORF">SteCoe_35384</name>
</gene>
<evidence type="ECO:0000256" key="7">
    <source>
        <dbReference type="ARBA" id="ARBA00022737"/>
    </source>
</evidence>
<dbReference type="Gene3D" id="3.40.850.10">
    <property type="entry name" value="Kinesin motor domain"/>
    <property type="match status" value="1"/>
</dbReference>
<dbReference type="GO" id="GO:0030832">
    <property type="term" value="P:regulation of actin filament length"/>
    <property type="evidence" value="ECO:0007669"/>
    <property type="project" value="TreeGrafter"/>
</dbReference>
<keyword evidence="12" id="KW-0966">Cell projection</keyword>
<dbReference type="EC" id="2.7.11.1" evidence="3"/>
<comment type="caution">
    <text evidence="17">The sequence shown here is derived from an EMBL/GenBank/DDBJ whole genome shotgun (WGS) entry which is preliminary data.</text>
</comment>
<dbReference type="SMART" id="SM00242">
    <property type="entry name" value="MYSc"/>
    <property type="match status" value="1"/>
</dbReference>
<dbReference type="GO" id="GO:0016459">
    <property type="term" value="C:myosin complex"/>
    <property type="evidence" value="ECO:0007669"/>
    <property type="project" value="UniProtKB-KW"/>
</dbReference>
<dbReference type="Gene3D" id="1.20.5.190">
    <property type="match status" value="1"/>
</dbReference>
<dbReference type="SUPFAM" id="SSF52540">
    <property type="entry name" value="P-loop containing nucleoside triphosphate hydrolases"/>
    <property type="match status" value="1"/>
</dbReference>
<keyword evidence="15" id="KW-0009">Actin-binding</keyword>
<dbReference type="GO" id="GO:0003779">
    <property type="term" value="F:actin binding"/>
    <property type="evidence" value="ECO:0007669"/>
    <property type="project" value="UniProtKB-KW"/>
</dbReference>
<evidence type="ECO:0000256" key="15">
    <source>
        <dbReference type="PROSITE-ProRule" id="PRU00782"/>
    </source>
</evidence>
<evidence type="ECO:0000256" key="14">
    <source>
        <dbReference type="ARBA" id="ARBA00048679"/>
    </source>
</evidence>
<keyword evidence="11" id="KW-0206">Cytoskeleton</keyword>
<evidence type="ECO:0000256" key="1">
    <source>
        <dbReference type="ARBA" id="ARBA00004245"/>
    </source>
</evidence>
<keyword evidence="5" id="KW-0723">Serine/threonine-protein kinase</keyword>
<evidence type="ECO:0000256" key="4">
    <source>
        <dbReference type="ARBA" id="ARBA00022490"/>
    </source>
</evidence>
<keyword evidence="9 15" id="KW-0518">Myosin</keyword>
<evidence type="ECO:0000256" key="10">
    <source>
        <dbReference type="ARBA" id="ARBA00023175"/>
    </source>
</evidence>
<keyword evidence="18" id="KW-1185">Reference proteome</keyword>
<evidence type="ECO:0000313" key="17">
    <source>
        <dbReference type="EMBL" id="OMJ67458.1"/>
    </source>
</evidence>
<dbReference type="PRINTS" id="PR00193">
    <property type="entry name" value="MYOSINHEAVY"/>
</dbReference>
<dbReference type="PANTHER" id="PTHR46256">
    <property type="entry name" value="AGAP011099-PA"/>
    <property type="match status" value="1"/>
</dbReference>
<dbReference type="EMBL" id="MPUH01001495">
    <property type="protein sequence ID" value="OMJ67458.1"/>
    <property type="molecule type" value="Genomic_DNA"/>
</dbReference>
<dbReference type="InterPro" id="IPR001609">
    <property type="entry name" value="Myosin_head_motor_dom-like"/>
</dbReference>
<dbReference type="GO" id="GO:0042995">
    <property type="term" value="C:cell projection"/>
    <property type="evidence" value="ECO:0007669"/>
    <property type="project" value="UniProtKB-SubCell"/>
</dbReference>
<dbReference type="SMART" id="SM00015">
    <property type="entry name" value="IQ"/>
    <property type="match status" value="2"/>
</dbReference>
<dbReference type="GO" id="GO:0004674">
    <property type="term" value="F:protein serine/threonine kinase activity"/>
    <property type="evidence" value="ECO:0007669"/>
    <property type="project" value="UniProtKB-KW"/>
</dbReference>
<dbReference type="PROSITE" id="PS50096">
    <property type="entry name" value="IQ"/>
    <property type="match status" value="2"/>
</dbReference>
<evidence type="ECO:0000256" key="8">
    <source>
        <dbReference type="ARBA" id="ARBA00022777"/>
    </source>
</evidence>
<evidence type="ECO:0000256" key="2">
    <source>
        <dbReference type="ARBA" id="ARBA00004316"/>
    </source>
</evidence>
<evidence type="ECO:0000256" key="6">
    <source>
        <dbReference type="ARBA" id="ARBA00022679"/>
    </source>
</evidence>
<dbReference type="AlphaFoldDB" id="A0A1R2ASG8"/>
<comment type="catalytic activity">
    <reaction evidence="14">
        <text>L-seryl-[protein] + ATP = O-phospho-L-seryl-[protein] + ADP + H(+)</text>
        <dbReference type="Rhea" id="RHEA:17989"/>
        <dbReference type="Rhea" id="RHEA-COMP:9863"/>
        <dbReference type="Rhea" id="RHEA-COMP:11604"/>
        <dbReference type="ChEBI" id="CHEBI:15378"/>
        <dbReference type="ChEBI" id="CHEBI:29999"/>
        <dbReference type="ChEBI" id="CHEBI:30616"/>
        <dbReference type="ChEBI" id="CHEBI:83421"/>
        <dbReference type="ChEBI" id="CHEBI:456216"/>
        <dbReference type="EC" id="2.7.11.1"/>
    </reaction>
</comment>
<comment type="subcellular location">
    <subcellularLocation>
        <location evidence="2">Cell projection</location>
    </subcellularLocation>
    <subcellularLocation>
        <location evidence="1">Cytoplasm</location>
        <location evidence="1">Cytoskeleton</location>
    </subcellularLocation>
</comment>
<proteinExistence type="inferred from homology"/>
<dbReference type="InterPro" id="IPR036961">
    <property type="entry name" value="Kinesin_motor_dom_sf"/>
</dbReference>
<dbReference type="Proteomes" id="UP000187209">
    <property type="component" value="Unassembled WGS sequence"/>
</dbReference>
<dbReference type="GO" id="GO:0000146">
    <property type="term" value="F:microfilament motor activity"/>
    <property type="evidence" value="ECO:0007669"/>
    <property type="project" value="TreeGrafter"/>
</dbReference>
<comment type="caution">
    <text evidence="15">Lacks conserved residue(s) required for the propagation of feature annotation.</text>
</comment>
<feature type="domain" description="Myosin motor" evidence="16">
    <location>
        <begin position="14"/>
        <end position="396"/>
    </location>
</feature>
<dbReference type="InterPro" id="IPR052409">
    <property type="entry name" value="Myosin-III_kinase_activity"/>
</dbReference>
<dbReference type="InterPro" id="IPR000048">
    <property type="entry name" value="IQ_motif_EF-hand-BS"/>
</dbReference>
<organism evidence="17 18">
    <name type="scientific">Stentor coeruleus</name>
    <dbReference type="NCBI Taxonomy" id="5963"/>
    <lineage>
        <taxon>Eukaryota</taxon>
        <taxon>Sar</taxon>
        <taxon>Alveolata</taxon>
        <taxon>Ciliophora</taxon>
        <taxon>Postciliodesmatophora</taxon>
        <taxon>Heterotrichea</taxon>
        <taxon>Heterotrichida</taxon>
        <taxon>Stentoridae</taxon>
        <taxon>Stentor</taxon>
    </lineage>
</organism>
<dbReference type="PANTHER" id="PTHR46256:SF2">
    <property type="entry name" value="NEITHER INACTIVATION NOR AFTERPOTENTIAL PROTEIN C"/>
    <property type="match status" value="1"/>
</dbReference>
<dbReference type="Pfam" id="PF00612">
    <property type="entry name" value="IQ"/>
    <property type="match status" value="2"/>
</dbReference>
<dbReference type="OrthoDB" id="346036at2759"/>
<keyword evidence="15" id="KW-0067">ATP-binding</keyword>
<evidence type="ECO:0000256" key="9">
    <source>
        <dbReference type="ARBA" id="ARBA00023123"/>
    </source>
</evidence>
<dbReference type="PROSITE" id="PS51456">
    <property type="entry name" value="MYOSIN_MOTOR"/>
    <property type="match status" value="1"/>
</dbReference>